<comment type="subcellular location">
    <subcellularLocation>
        <location evidence="1">Virion</location>
    </subcellularLocation>
</comment>
<dbReference type="Gene3D" id="3.30.2400.10">
    <property type="entry name" value="Major capsid protein gp5"/>
    <property type="match status" value="1"/>
</dbReference>
<feature type="coiled-coil region" evidence="2">
    <location>
        <begin position="17"/>
        <end position="51"/>
    </location>
</feature>
<feature type="domain" description="Phage capsid-like C-terminal" evidence="3">
    <location>
        <begin position="144"/>
        <end position="381"/>
    </location>
</feature>
<reference evidence="4 5" key="1">
    <citation type="submission" date="2019-01" db="EMBL/GenBank/DDBJ databases">
        <authorList>
            <person name="Chen W.-M."/>
        </authorList>
    </citation>
    <scope>NUCLEOTIDE SEQUENCE [LARGE SCALE GENOMIC DNA]</scope>
    <source>
        <strain evidence="4 5">CCP-18</strain>
    </source>
</reference>
<dbReference type="SUPFAM" id="SSF56563">
    <property type="entry name" value="Major capsid protein gp5"/>
    <property type="match status" value="1"/>
</dbReference>
<dbReference type="RefSeq" id="WP_127682740.1">
    <property type="nucleotide sequence ID" value="NZ_SACM01000002.1"/>
</dbReference>
<evidence type="ECO:0000256" key="1">
    <source>
        <dbReference type="ARBA" id="ARBA00004328"/>
    </source>
</evidence>
<name>A0A437LLE3_9BURK</name>
<organism evidence="4 5">
    <name type="scientific">Inhella crocodyli</name>
    <dbReference type="NCBI Taxonomy" id="2499851"/>
    <lineage>
        <taxon>Bacteria</taxon>
        <taxon>Pseudomonadati</taxon>
        <taxon>Pseudomonadota</taxon>
        <taxon>Betaproteobacteria</taxon>
        <taxon>Burkholderiales</taxon>
        <taxon>Sphaerotilaceae</taxon>
        <taxon>Inhella</taxon>
    </lineage>
</organism>
<gene>
    <name evidence="4" type="ORF">EOD73_09440</name>
</gene>
<keyword evidence="5" id="KW-1185">Reference proteome</keyword>
<evidence type="ECO:0000256" key="2">
    <source>
        <dbReference type="SAM" id="Coils"/>
    </source>
</evidence>
<evidence type="ECO:0000259" key="3">
    <source>
        <dbReference type="Pfam" id="PF05065"/>
    </source>
</evidence>
<dbReference type="OrthoDB" id="637859at2"/>
<dbReference type="NCBIfam" id="TIGR01554">
    <property type="entry name" value="major_cap_HK97"/>
    <property type="match status" value="1"/>
</dbReference>
<dbReference type="InterPro" id="IPR054612">
    <property type="entry name" value="Phage_capsid-like_C"/>
</dbReference>
<keyword evidence="2" id="KW-0175">Coiled coil</keyword>
<comment type="caution">
    <text evidence="4">The sequence shown here is derived from an EMBL/GenBank/DDBJ whole genome shotgun (WGS) entry which is preliminary data.</text>
</comment>
<dbReference type="Gene3D" id="3.30.2320.10">
    <property type="entry name" value="hypothetical protein PF0899 domain"/>
    <property type="match status" value="1"/>
</dbReference>
<dbReference type="AlphaFoldDB" id="A0A437LLE3"/>
<evidence type="ECO:0000313" key="5">
    <source>
        <dbReference type="Proteomes" id="UP000288587"/>
    </source>
</evidence>
<dbReference type="InterPro" id="IPR024455">
    <property type="entry name" value="Phage_capsid"/>
</dbReference>
<accession>A0A437LLE3</accession>
<dbReference type="Pfam" id="PF05065">
    <property type="entry name" value="Phage_capsid"/>
    <property type="match status" value="1"/>
</dbReference>
<protein>
    <submittedName>
        <fullName evidence="4">Phage major capsid protein</fullName>
    </submittedName>
</protein>
<dbReference type="Proteomes" id="UP000288587">
    <property type="component" value="Unassembled WGS sequence"/>
</dbReference>
<sequence length="384" mass="41175">MSQVTIEAIAAEVKALVTKVNASQEASQEDLAELKEKLLKLERKTAAGVEELRGAADPLAALAKKLKDSDAMRDVFSGRGSKAGIEFKAADLFQTKATITNQSTGADTPMSQAQRIGIVVPTAVDVNLAILQAIPRGIATSSSVEWVKMTAAKQLAASQYGSPDREGVAKKESGFTFSLQRADVSTIAHWTPVSRQAMDDVSGLAEFLRAELFDGVRRELIRQILVSDGDDAELEGFAKPGNFTTLADVVSGEGRIERIRRTIAKLQALGYTPDAIFLNPLDWADIELQKSAGGSEEFLAGVPRGVNAASLWGVPVYAHEYQPEGTLTVGALAQSATLWMRQEAQLLVTDSHADFFVKNTVAMLAEARAAFTIARPNAIARGLF</sequence>
<evidence type="ECO:0000313" key="4">
    <source>
        <dbReference type="EMBL" id="RVT86245.1"/>
    </source>
</evidence>
<proteinExistence type="predicted"/>
<dbReference type="EMBL" id="SACM01000002">
    <property type="protein sequence ID" value="RVT86245.1"/>
    <property type="molecule type" value="Genomic_DNA"/>
</dbReference>